<protein>
    <submittedName>
        <fullName evidence="3">Uncharacterized protein</fullName>
    </submittedName>
</protein>
<accession>A0A443I1M3</accession>
<dbReference type="EMBL" id="RCNU01000002">
    <property type="protein sequence ID" value="RWQ97968.1"/>
    <property type="molecule type" value="Genomic_DNA"/>
</dbReference>
<dbReference type="GeneID" id="39601892"/>
<dbReference type="AlphaFoldDB" id="A0A443I1M3"/>
<evidence type="ECO:0000256" key="2">
    <source>
        <dbReference type="SAM" id="MobiDB-lite"/>
    </source>
</evidence>
<organism evidence="3 4">
    <name type="scientific">Byssochlamys spectabilis</name>
    <name type="common">Paecilomyces variotii</name>
    <dbReference type="NCBI Taxonomy" id="264951"/>
    <lineage>
        <taxon>Eukaryota</taxon>
        <taxon>Fungi</taxon>
        <taxon>Dikarya</taxon>
        <taxon>Ascomycota</taxon>
        <taxon>Pezizomycotina</taxon>
        <taxon>Eurotiomycetes</taxon>
        <taxon>Eurotiomycetidae</taxon>
        <taxon>Eurotiales</taxon>
        <taxon>Thermoascaceae</taxon>
        <taxon>Paecilomyces</taxon>
    </lineage>
</organism>
<feature type="region of interest" description="Disordered" evidence="2">
    <location>
        <begin position="643"/>
        <end position="693"/>
    </location>
</feature>
<feature type="compositionally biased region" description="Basic and acidic residues" evidence="2">
    <location>
        <begin position="683"/>
        <end position="693"/>
    </location>
</feature>
<evidence type="ECO:0000256" key="1">
    <source>
        <dbReference type="SAM" id="Coils"/>
    </source>
</evidence>
<proteinExistence type="predicted"/>
<name>A0A443I1M3_BYSSP</name>
<dbReference type="VEuPathDB" id="FungiDB:C8Q69DRAFT_504619"/>
<gene>
    <name evidence="3" type="ORF">C8Q69DRAFT_504619</name>
</gene>
<keyword evidence="1" id="KW-0175">Coiled coil</keyword>
<dbReference type="Gene3D" id="1.25.40.10">
    <property type="entry name" value="Tetratricopeptide repeat domain"/>
    <property type="match status" value="1"/>
</dbReference>
<dbReference type="STRING" id="264951.A0A443I1M3"/>
<evidence type="ECO:0000313" key="3">
    <source>
        <dbReference type="EMBL" id="RWQ97968.1"/>
    </source>
</evidence>
<comment type="caution">
    <text evidence="3">The sequence shown here is derived from an EMBL/GenBank/DDBJ whole genome shotgun (WGS) entry which is preliminary data.</text>
</comment>
<dbReference type="RefSeq" id="XP_028487613.1">
    <property type="nucleotide sequence ID" value="XM_028632615.1"/>
</dbReference>
<dbReference type="InterPro" id="IPR011990">
    <property type="entry name" value="TPR-like_helical_dom_sf"/>
</dbReference>
<sequence>MQGLWSRAASSQSACRCVSCLSTAANGISSRAATAASRRRLRIGNSVTALYSSIFAAAALADARVKDKRRHEWEEKIAAVKEEVNELVDEEKRILEALSSRKRNGQFSRQMQVRQYSTAAGFRTNIESPRPEKYTLERQFDKFEESLPSQTTEAAVPPEPEAEETLFDEDGEEENDIFTSFETPWTAGDPLRTKAIQKLALRQLAIRLLLRPVVAPNYSGLPLDYPTDSALPKLNVTELMAQLRMTQNRIYALRYREDEAFDDLAKDMHIRAFNELRSERCKLDEILRDDINLYLSNRMPLPELLVRISDNLMASKEPDRPRAFQVMIMAFTKTRKNDLVDLVLRTMLPNQFELNPSVIVSVLTYFRKSKDLKNFDLFLEMLMGQGYPANIPPSARWKSKVINGIEIVVPPVAASNPVMYGTLIAAALRFDQPDRAEAWMQAWRAAGFTDDFSTLCSFLRFYTIRKNWEKGRHVLKRAVAFMLSSTSHPPRRIERLIVHMVHFCDSCAQEDVSATLIAAAVRSGFDWNAARRQHDISADFDPAFQRWRNADAEISREPFQHRNIAEKCSSFAALVEDEINEACQSGEKRNAVDGKRAPSVNVPSAEVMVSSIPTTSSEELHALREEITRLKTMVSQLYQNEQASQAPHETPEKLAFSPTQPGAHLAEQASIPRRTAYTPGSGHIKDVTPRPHVREEGRKRMVVRTILSGPGAN</sequence>
<reference evidence="3 4" key="1">
    <citation type="journal article" date="2018" name="Front. Microbiol.">
        <title>Genomic and genetic insights into a cosmopolitan fungus, Paecilomyces variotii (Eurotiales).</title>
        <authorList>
            <person name="Urquhart A.S."/>
            <person name="Mondo S.J."/>
            <person name="Makela M.R."/>
            <person name="Hane J.K."/>
            <person name="Wiebenga A."/>
            <person name="He G."/>
            <person name="Mihaltcheva S."/>
            <person name="Pangilinan J."/>
            <person name="Lipzen A."/>
            <person name="Barry K."/>
            <person name="de Vries R.P."/>
            <person name="Grigoriev I.V."/>
            <person name="Idnurm A."/>
        </authorList>
    </citation>
    <scope>NUCLEOTIDE SEQUENCE [LARGE SCALE GENOMIC DNA]</scope>
    <source>
        <strain evidence="3 4">CBS 101075</strain>
    </source>
</reference>
<keyword evidence="4" id="KW-1185">Reference proteome</keyword>
<dbReference type="Proteomes" id="UP000283841">
    <property type="component" value="Unassembled WGS sequence"/>
</dbReference>
<evidence type="ECO:0000313" key="4">
    <source>
        <dbReference type="Proteomes" id="UP000283841"/>
    </source>
</evidence>
<feature type="coiled-coil region" evidence="1">
    <location>
        <begin position="70"/>
        <end position="101"/>
    </location>
</feature>